<reference evidence="2" key="1">
    <citation type="submission" date="2020-11" db="EMBL/GenBank/DDBJ databases">
        <title>Carbohydrate-dependent, anaerobic sulfur respiration: A novel catabolism in halophilic archaea.</title>
        <authorList>
            <person name="Sorokin D.Y."/>
            <person name="Messina E."/>
            <person name="Smedile F."/>
            <person name="La Cono V."/>
            <person name="Hallsworth J.E."/>
            <person name="Yakimov M.M."/>
        </authorList>
    </citation>
    <scope>NUCLEOTIDE SEQUENCE</scope>
    <source>
        <strain evidence="2">AArc-S</strain>
    </source>
</reference>
<feature type="transmembrane region" description="Helical" evidence="1">
    <location>
        <begin position="245"/>
        <end position="264"/>
    </location>
</feature>
<keyword evidence="1" id="KW-0472">Membrane</keyword>
<feature type="transmembrane region" description="Helical" evidence="1">
    <location>
        <begin position="215"/>
        <end position="239"/>
    </location>
</feature>
<protein>
    <submittedName>
        <fullName evidence="2">Uncharacterized protein</fullName>
    </submittedName>
</protein>
<dbReference type="GeneID" id="70686127"/>
<sequence length="583" mass="63355">MQTAIERAYRRTPGGDLLVGVLATCLAIAVLLGAGTIAAGRTMPLERTAVVGLGALLANFISIPVLVGIYARVGRDEDESGVDPETTRIAGIPDGQLRETARLTLDTLRRRGRVLVAGLGVALVVSLLVGILATLVLHAVVLTILTIAGYISYALGYGQLVSAVRMFHLSGVLVGLGLSVGVLSVRFFDCVVCWTDAGPVSAVRESLRFARTRPLTVLGYALVTTVLFTIPSVVTYLVAPLHEPLAIGVFVLLTSACVAVYATFHARVCYRHLLPVCCGTALSEQHSSGDKADSQSLSYTVRNRPLVANPVALVLALLLVTALLVGSGSVRALDVQPVDAVEEPGPVDEFDDATALIDDAAMPQTEANHRAVDTTYAYNETQERWEKPVQFQYETDHQQRRHLVSFTTFDHNDTPTSSTTAYFSTKQFAMQWTDPQDPQPPSEPADHAWHERTAGNWTVYSVAGYEIIDQPTESITTTPEFFDQEWAVVDESHDTITIAASGPDPVPVNRQGYGSVETADVEVTLDRETGYVVEISQELIREDDDLDAVRTHVEFEDWDDHTVDRPDGVEVQPVEWVWGVASY</sequence>
<accession>A0A897MXY2</accession>
<keyword evidence="1" id="KW-0812">Transmembrane</keyword>
<dbReference type="RefSeq" id="WP_238477978.1">
    <property type="nucleotide sequence ID" value="NZ_CP064786.1"/>
</dbReference>
<evidence type="ECO:0000313" key="2">
    <source>
        <dbReference type="EMBL" id="QSG03943.1"/>
    </source>
</evidence>
<keyword evidence="1" id="KW-1133">Transmembrane helix</keyword>
<dbReference type="AlphaFoldDB" id="A0A897MXY2"/>
<keyword evidence="3" id="KW-1185">Reference proteome</keyword>
<feature type="transmembrane region" description="Helical" evidence="1">
    <location>
        <begin position="167"/>
        <end position="194"/>
    </location>
</feature>
<proteinExistence type="predicted"/>
<dbReference type="EMBL" id="CP064786">
    <property type="protein sequence ID" value="QSG03943.1"/>
    <property type="molecule type" value="Genomic_DNA"/>
</dbReference>
<evidence type="ECO:0000256" key="1">
    <source>
        <dbReference type="SAM" id="Phobius"/>
    </source>
</evidence>
<name>A0A897MXY2_9EURY</name>
<feature type="transmembrane region" description="Helical" evidence="1">
    <location>
        <begin position="50"/>
        <end position="71"/>
    </location>
</feature>
<gene>
    <name evidence="2" type="ORF">AArcS_2749</name>
</gene>
<evidence type="ECO:0000313" key="3">
    <source>
        <dbReference type="Proteomes" id="UP000663586"/>
    </source>
</evidence>
<dbReference type="KEGG" id="hara:AArcS_2749"/>
<feature type="transmembrane region" description="Helical" evidence="1">
    <location>
        <begin position="114"/>
        <end position="147"/>
    </location>
</feature>
<dbReference type="Proteomes" id="UP000663586">
    <property type="component" value="Chromosome"/>
</dbReference>
<feature type="transmembrane region" description="Helical" evidence="1">
    <location>
        <begin position="306"/>
        <end position="326"/>
    </location>
</feature>
<feature type="transmembrane region" description="Helical" evidence="1">
    <location>
        <begin position="17"/>
        <end position="38"/>
    </location>
</feature>
<organism evidence="2 3">
    <name type="scientific">Natranaeroarchaeum sulfidigenes</name>
    <dbReference type="NCBI Taxonomy" id="2784880"/>
    <lineage>
        <taxon>Archaea</taxon>
        <taxon>Methanobacteriati</taxon>
        <taxon>Methanobacteriota</taxon>
        <taxon>Stenosarchaea group</taxon>
        <taxon>Halobacteria</taxon>
        <taxon>Halobacteriales</taxon>
        <taxon>Natronoarchaeaceae</taxon>
        <taxon>Natranaeroarchaeum</taxon>
    </lineage>
</organism>